<sequence length="467" mass="51843">METTAAMDASPKTCYLLRLPNEILVEICEFAFRRGIGRDALSKTSRTCKRLQAVATPILYRAGGHKDQSLPSFLPLADIQLPRFPVLDIVGLLSTLDTNPDLAAQVKFIAIPSINEHTMSLTITREEINPKKWDHPNYDRLDTLASRVLNYDRGALAALMAAIIHAGKAKRLWRDLRQRAELTVIAMACLLRLTPNVAEAMLPLPLRAYAPSALKGMIRFLSPIVGRHPTINLPQLRYLHIQKSHTHLTDMGSPATPSSMIIEFTPRQDQNCSQDSSASASCAWDLGWASDVHLRPLAVQLTVAYITSLTLKRCIMRAGSGAYLKGLVLSCPRLRQIDIEQWVLESFGREPFPDIASWLAPAALTLEEMALRVSSGCKNLQGYIRTISGFPRLRKLLIDARLGLALNSRPKCMVELASDCPRLEELVVEKLCQGVLSELALMLILDHYTPAKEEAFSTLHELITALV</sequence>
<protein>
    <recommendedName>
        <fullName evidence="3">F-box domain-containing protein</fullName>
    </recommendedName>
</protein>
<evidence type="ECO:0000313" key="2">
    <source>
        <dbReference type="Proteomes" id="UP001174936"/>
    </source>
</evidence>
<reference evidence="1" key="1">
    <citation type="submission" date="2023-06" db="EMBL/GenBank/DDBJ databases">
        <title>Genome-scale phylogeny and comparative genomics of the fungal order Sordariales.</title>
        <authorList>
            <consortium name="Lawrence Berkeley National Laboratory"/>
            <person name="Hensen N."/>
            <person name="Bonometti L."/>
            <person name="Westerberg I."/>
            <person name="Brannstrom I.O."/>
            <person name="Guillou S."/>
            <person name="Cros-Aarteil S."/>
            <person name="Calhoun S."/>
            <person name="Haridas S."/>
            <person name="Kuo A."/>
            <person name="Mondo S."/>
            <person name="Pangilinan J."/>
            <person name="Riley R."/>
            <person name="Labutti K."/>
            <person name="Andreopoulos B."/>
            <person name="Lipzen A."/>
            <person name="Chen C."/>
            <person name="Yanf M."/>
            <person name="Daum C."/>
            <person name="Ng V."/>
            <person name="Clum A."/>
            <person name="Steindorff A."/>
            <person name="Ohm R."/>
            <person name="Martin F."/>
            <person name="Silar P."/>
            <person name="Natvig D."/>
            <person name="Lalanne C."/>
            <person name="Gautier V."/>
            <person name="Ament-Velasquez S.L."/>
            <person name="Kruys A."/>
            <person name="Hutchinson M.I."/>
            <person name="Powell A.J."/>
            <person name="Barry K."/>
            <person name="Miller A.N."/>
            <person name="Grigoriev I.V."/>
            <person name="Debuchy R."/>
            <person name="Gladieux P."/>
            <person name="Thoren M.H."/>
            <person name="Johannesson H."/>
        </authorList>
    </citation>
    <scope>NUCLEOTIDE SEQUENCE</scope>
    <source>
        <strain evidence="1">SMH2532-1</strain>
    </source>
</reference>
<accession>A0AA39Y4C6</accession>
<gene>
    <name evidence="1" type="ORF">B0T16DRAFT_147162</name>
</gene>
<dbReference type="InterPro" id="IPR032675">
    <property type="entry name" value="LRR_dom_sf"/>
</dbReference>
<evidence type="ECO:0008006" key="3">
    <source>
        <dbReference type="Google" id="ProtNLM"/>
    </source>
</evidence>
<organism evidence="1 2">
    <name type="scientific">Cercophora newfieldiana</name>
    <dbReference type="NCBI Taxonomy" id="92897"/>
    <lineage>
        <taxon>Eukaryota</taxon>
        <taxon>Fungi</taxon>
        <taxon>Dikarya</taxon>
        <taxon>Ascomycota</taxon>
        <taxon>Pezizomycotina</taxon>
        <taxon>Sordariomycetes</taxon>
        <taxon>Sordariomycetidae</taxon>
        <taxon>Sordariales</taxon>
        <taxon>Lasiosphaeriaceae</taxon>
        <taxon>Cercophora</taxon>
    </lineage>
</organism>
<evidence type="ECO:0000313" key="1">
    <source>
        <dbReference type="EMBL" id="KAK0645812.1"/>
    </source>
</evidence>
<dbReference type="Proteomes" id="UP001174936">
    <property type="component" value="Unassembled WGS sequence"/>
</dbReference>
<proteinExistence type="predicted"/>
<dbReference type="Gene3D" id="3.80.10.10">
    <property type="entry name" value="Ribonuclease Inhibitor"/>
    <property type="match status" value="1"/>
</dbReference>
<dbReference type="AlphaFoldDB" id="A0AA39Y4C6"/>
<keyword evidence="2" id="KW-1185">Reference proteome</keyword>
<comment type="caution">
    <text evidence="1">The sequence shown here is derived from an EMBL/GenBank/DDBJ whole genome shotgun (WGS) entry which is preliminary data.</text>
</comment>
<dbReference type="SUPFAM" id="SSF52047">
    <property type="entry name" value="RNI-like"/>
    <property type="match status" value="1"/>
</dbReference>
<dbReference type="EMBL" id="JAULSV010000004">
    <property type="protein sequence ID" value="KAK0645812.1"/>
    <property type="molecule type" value="Genomic_DNA"/>
</dbReference>
<name>A0AA39Y4C6_9PEZI</name>